<comment type="caution">
    <text evidence="9">The sequence shown here is derived from an EMBL/GenBank/DDBJ whole genome shotgun (WGS) entry which is preliminary data.</text>
</comment>
<feature type="compositionally biased region" description="Acidic residues" evidence="7">
    <location>
        <begin position="894"/>
        <end position="905"/>
    </location>
</feature>
<dbReference type="SMART" id="SM00320">
    <property type="entry name" value="WD40"/>
    <property type="match status" value="13"/>
</dbReference>
<evidence type="ECO:0000256" key="5">
    <source>
        <dbReference type="ARBA" id="ARBA00023242"/>
    </source>
</evidence>
<dbReference type="PROSITE" id="PS50082">
    <property type="entry name" value="WD_REPEATS_2"/>
    <property type="match status" value="3"/>
</dbReference>
<comment type="subcellular location">
    <subcellularLocation>
        <location evidence="1">Nucleus</location>
        <location evidence="1">Nucleolus</location>
    </subcellularLocation>
</comment>
<dbReference type="InterPro" id="IPR007148">
    <property type="entry name" value="SSU_processome_Utp12"/>
</dbReference>
<evidence type="ECO:0000259" key="8">
    <source>
        <dbReference type="Pfam" id="PF04003"/>
    </source>
</evidence>
<dbReference type="InterPro" id="IPR001680">
    <property type="entry name" value="WD40_rpt"/>
</dbReference>
<dbReference type="SUPFAM" id="SSF50998">
    <property type="entry name" value="Quinoprotein alcohol dehydrogenase-like"/>
    <property type="match status" value="1"/>
</dbReference>
<evidence type="ECO:0000256" key="1">
    <source>
        <dbReference type="ARBA" id="ARBA00004604"/>
    </source>
</evidence>
<proteinExistence type="inferred from homology"/>
<gene>
    <name evidence="9" type="ORF">BV898_05578</name>
</gene>
<dbReference type="PANTHER" id="PTHR19858:SF0">
    <property type="entry name" value="PERIODIC TRYPTOPHAN PROTEIN 2 HOMOLOG"/>
    <property type="match status" value="1"/>
</dbReference>
<dbReference type="SUPFAM" id="SSF69322">
    <property type="entry name" value="Tricorn protease domain 2"/>
    <property type="match status" value="1"/>
</dbReference>
<reference evidence="10" key="1">
    <citation type="submission" date="2017-01" db="EMBL/GenBank/DDBJ databases">
        <title>Comparative genomics of anhydrobiosis in the tardigrade Hypsibius dujardini.</title>
        <authorList>
            <person name="Yoshida Y."/>
            <person name="Koutsovoulos G."/>
            <person name="Laetsch D."/>
            <person name="Stevens L."/>
            <person name="Kumar S."/>
            <person name="Horikawa D."/>
            <person name="Ishino K."/>
            <person name="Komine S."/>
            <person name="Tomita M."/>
            <person name="Blaxter M."/>
            <person name="Arakawa K."/>
        </authorList>
    </citation>
    <scope>NUCLEOTIDE SEQUENCE [LARGE SCALE GENOMIC DNA]</scope>
    <source>
        <strain evidence="10">Z151</strain>
    </source>
</reference>
<keyword evidence="4" id="KW-0677">Repeat</keyword>
<dbReference type="InterPro" id="IPR027145">
    <property type="entry name" value="PWP2"/>
</dbReference>
<dbReference type="PROSITE" id="PS50294">
    <property type="entry name" value="WD_REPEATS_REGION"/>
    <property type="match status" value="3"/>
</dbReference>
<dbReference type="InterPro" id="IPR019775">
    <property type="entry name" value="WD40_repeat_CS"/>
</dbReference>
<evidence type="ECO:0000256" key="6">
    <source>
        <dbReference type="PROSITE-ProRule" id="PRU00221"/>
    </source>
</evidence>
<keyword evidence="10" id="KW-1185">Reference proteome</keyword>
<evidence type="ECO:0000313" key="9">
    <source>
        <dbReference type="EMBL" id="OQV20534.1"/>
    </source>
</evidence>
<dbReference type="PRINTS" id="PR00320">
    <property type="entry name" value="GPROTEINBRPT"/>
</dbReference>
<dbReference type="Pfam" id="PF00400">
    <property type="entry name" value="WD40"/>
    <property type="match status" value="4"/>
</dbReference>
<dbReference type="GO" id="GO:0000028">
    <property type="term" value="P:ribosomal small subunit assembly"/>
    <property type="evidence" value="ECO:0007669"/>
    <property type="project" value="TreeGrafter"/>
</dbReference>
<dbReference type="InterPro" id="IPR011047">
    <property type="entry name" value="Quinoprotein_ADH-like_sf"/>
</dbReference>
<organism evidence="9 10">
    <name type="scientific">Hypsibius exemplaris</name>
    <name type="common">Freshwater tardigrade</name>
    <dbReference type="NCBI Taxonomy" id="2072580"/>
    <lineage>
        <taxon>Eukaryota</taxon>
        <taxon>Metazoa</taxon>
        <taxon>Ecdysozoa</taxon>
        <taxon>Tardigrada</taxon>
        <taxon>Eutardigrada</taxon>
        <taxon>Parachela</taxon>
        <taxon>Hypsibioidea</taxon>
        <taxon>Hypsibiidae</taxon>
        <taxon>Hypsibius</taxon>
    </lineage>
</organism>
<evidence type="ECO:0000256" key="7">
    <source>
        <dbReference type="SAM" id="MobiDB-lite"/>
    </source>
</evidence>
<dbReference type="Gene3D" id="2.130.10.10">
    <property type="entry name" value="YVTN repeat-like/Quinoprotein amine dehydrogenase"/>
    <property type="match status" value="3"/>
</dbReference>
<evidence type="ECO:0000256" key="2">
    <source>
        <dbReference type="ARBA" id="ARBA00010226"/>
    </source>
</evidence>
<dbReference type="OrthoDB" id="3142434at2759"/>
<feature type="domain" description="Small-subunit processome Utp12" evidence="8">
    <location>
        <begin position="769"/>
        <end position="873"/>
    </location>
</feature>
<dbReference type="CDD" id="cd00200">
    <property type="entry name" value="WD40"/>
    <property type="match status" value="1"/>
</dbReference>
<keyword evidence="5" id="KW-0539">Nucleus</keyword>
<sequence>MKFAYKFQNLLGTVYNQGNILFTPDDNTVLSPVGNRISAFDLKRNKSQTLPVECHKSFTCTALSPNGVILIAVAEDGEALVISLISKTVLHKHRFNRKVYDIQFSPDGSRFAVTFQNDVQLFTAPGQRSVDFNPFHLERVFFGSHDETTCIDWTSDSKCFAVGAKDMNTRVYPVKRCPNLGVYSLGGHSDIVLHCFFAKDSLNLYSLSRSGQLCIWACDTSLADLWVAEENEPEEPEEVPEVDPLSEFPAAKEPRLPVEEKKSNKIAYTKSARHYYRDLTKDHSTLTSACFHKTTKILVAGFSNGSFFLHEMPDFTLIHSLSLGEQSITAAVFNRRGDWLALGTTGLGQLVVWEWQSQCFVLKQQGHYDQLMTLTYSPDGQYLATGGSDGKVKLWNTSSGFCFVTFNEHTASVTALQFTHSGKAVISSSLDGTVRAFDTTRYRNFRTFTSPRPAQFSCLAIDPSGDVVCAGSQDSFELFVWSVQTGRLLEILSGHEAPISGVAFGNAGENQLLVSSSWDQTVRVWDIFKSKSQQESVRVHSEALAVAFRPDGNEIAVCDLNCRIQFFDPVSTQQIGIIEAKADLGRFRREDDLVSGKTASKGRAFTTLCYSADGMAILVGGKSKYICVYHTKEHVLLRRFAVSKNWSFTGMTEFLSKRTNTEMGQRGLMDLDEDDSDRQKLSLPGVRSGDMASRHFKPEVTVYSVQFSPTGQSWAACSTEGLMIYSTHTEDLFDPFDLDPSITPASTRALISGPSRDPGRALIMALRLNENKLVAEVMESIPVHDIALISENLPDKYVTLLLNFSALQLENSRHFEFYLNWIKTTLFAHGQKLKSRSTTIMPVLHSLQKALIRKKEDILRITQRNVSNLEYAQSVFKLTLEAGNSASDGKDSDSVDGEMEEDEED</sequence>
<dbReference type="PROSITE" id="PS00678">
    <property type="entry name" value="WD_REPEATS_1"/>
    <property type="match status" value="2"/>
</dbReference>
<dbReference type="PANTHER" id="PTHR19858">
    <property type="entry name" value="WD40 REPEAT PROTEIN"/>
    <property type="match status" value="1"/>
</dbReference>
<dbReference type="EMBL" id="MTYJ01000030">
    <property type="protein sequence ID" value="OQV20534.1"/>
    <property type="molecule type" value="Genomic_DNA"/>
</dbReference>
<comment type="similarity">
    <text evidence="2">Belongs to the WD repeat PWP2 family.</text>
</comment>
<evidence type="ECO:0000256" key="3">
    <source>
        <dbReference type="ARBA" id="ARBA00022574"/>
    </source>
</evidence>
<feature type="repeat" description="WD" evidence="6">
    <location>
        <begin position="406"/>
        <end position="447"/>
    </location>
</feature>
<evidence type="ECO:0000313" key="10">
    <source>
        <dbReference type="Proteomes" id="UP000192578"/>
    </source>
</evidence>
<dbReference type="InterPro" id="IPR015943">
    <property type="entry name" value="WD40/YVTN_repeat-like_dom_sf"/>
</dbReference>
<dbReference type="GO" id="GO:0000462">
    <property type="term" value="P:maturation of SSU-rRNA from tricistronic rRNA transcript (SSU-rRNA, 5.8S rRNA, LSU-rRNA)"/>
    <property type="evidence" value="ECO:0007669"/>
    <property type="project" value="TreeGrafter"/>
</dbReference>
<feature type="region of interest" description="Disordered" evidence="7">
    <location>
        <begin position="883"/>
        <end position="905"/>
    </location>
</feature>
<feature type="repeat" description="WD" evidence="6">
    <location>
        <begin position="364"/>
        <end position="405"/>
    </location>
</feature>
<dbReference type="AlphaFoldDB" id="A0A1W0WZA3"/>
<dbReference type="Proteomes" id="UP000192578">
    <property type="component" value="Unassembled WGS sequence"/>
</dbReference>
<name>A0A1W0WZA3_HYPEX</name>
<dbReference type="GO" id="GO:0032040">
    <property type="term" value="C:small-subunit processome"/>
    <property type="evidence" value="ECO:0007669"/>
    <property type="project" value="TreeGrafter"/>
</dbReference>
<keyword evidence="3 6" id="KW-0853">WD repeat</keyword>
<dbReference type="Pfam" id="PF04003">
    <property type="entry name" value="Utp12"/>
    <property type="match status" value="1"/>
</dbReference>
<evidence type="ECO:0000256" key="4">
    <source>
        <dbReference type="ARBA" id="ARBA00022737"/>
    </source>
</evidence>
<feature type="repeat" description="WD" evidence="6">
    <location>
        <begin position="492"/>
        <end position="535"/>
    </location>
</feature>
<dbReference type="GO" id="GO:0034388">
    <property type="term" value="C:Pwp2p-containing subcomplex of 90S preribosome"/>
    <property type="evidence" value="ECO:0007669"/>
    <property type="project" value="TreeGrafter"/>
</dbReference>
<dbReference type="InterPro" id="IPR020472">
    <property type="entry name" value="WD40_PAC1"/>
</dbReference>
<protein>
    <submittedName>
        <fullName evidence="9">Periodic tryptophan protein 2-like protein</fullName>
    </submittedName>
</protein>
<accession>A0A1W0WZA3</accession>